<evidence type="ECO:0000256" key="1">
    <source>
        <dbReference type="SAM" id="MobiDB-lite"/>
    </source>
</evidence>
<gene>
    <name evidence="2" type="ORF">SAMN04489842_3168</name>
</gene>
<reference evidence="3" key="1">
    <citation type="submission" date="2016-10" db="EMBL/GenBank/DDBJ databases">
        <authorList>
            <person name="Varghese N."/>
            <person name="Submissions S."/>
        </authorList>
    </citation>
    <scope>NUCLEOTIDE SEQUENCE [LARGE SCALE GENOMIC DNA]</scope>
    <source>
        <strain evidence="3">DSM 24767</strain>
    </source>
</reference>
<dbReference type="Proteomes" id="UP000198848">
    <property type="component" value="Unassembled WGS sequence"/>
</dbReference>
<dbReference type="SUPFAM" id="SSF55418">
    <property type="entry name" value="eIF4e-like"/>
    <property type="match status" value="1"/>
</dbReference>
<dbReference type="InterPro" id="IPR023398">
    <property type="entry name" value="TIF_eIF4e-like"/>
</dbReference>
<feature type="region of interest" description="Disordered" evidence="1">
    <location>
        <begin position="20"/>
        <end position="48"/>
    </location>
</feature>
<accession>A0A1H1I000</accession>
<dbReference type="InterPro" id="IPR015034">
    <property type="entry name" value="Bles03"/>
</dbReference>
<evidence type="ECO:0008006" key="4">
    <source>
        <dbReference type="Google" id="ProtNLM"/>
    </source>
</evidence>
<evidence type="ECO:0000313" key="2">
    <source>
        <dbReference type="EMBL" id="SDR30678.1"/>
    </source>
</evidence>
<proteinExistence type="predicted"/>
<dbReference type="AlphaFoldDB" id="A0A1H1I000"/>
<evidence type="ECO:0000313" key="3">
    <source>
        <dbReference type="Proteomes" id="UP000198848"/>
    </source>
</evidence>
<dbReference type="Pfam" id="PF08939">
    <property type="entry name" value="Bles03"/>
    <property type="match status" value="1"/>
</dbReference>
<organism evidence="2 3">
    <name type="scientific">Natronobacterium texcoconense</name>
    <dbReference type="NCBI Taxonomy" id="1095778"/>
    <lineage>
        <taxon>Archaea</taxon>
        <taxon>Methanobacteriati</taxon>
        <taxon>Methanobacteriota</taxon>
        <taxon>Stenosarchaea group</taxon>
        <taxon>Halobacteria</taxon>
        <taxon>Halobacteriales</taxon>
        <taxon>Natrialbaceae</taxon>
        <taxon>Natronobacterium</taxon>
    </lineage>
</organism>
<protein>
    <recommendedName>
        <fullName evidence="4">DUF1917 domain-containing protein</fullName>
    </recommendedName>
</protein>
<sequence length="180" mass="20494">MRSPLEIVDEETYWIRSRDVSDSPAIGGDDYFSEHDVSRPSEVTTDDLPPAESDAVAAIDREALEREKTIGKWQVTGSGERIAELWPEFVADAEDGIIWATKAMTTYGYEHLEMYDDYLLTVYTPNYFAKHDVDRVRAYLREEYGITHELYYKPDIYTSKGIVAESAAEFGLSVPARYVA</sequence>
<name>A0A1H1I000_NATTX</name>
<dbReference type="RefSeq" id="WP_090383790.1">
    <property type="nucleotide sequence ID" value="NZ_FNLC01000003.1"/>
</dbReference>
<keyword evidence="3" id="KW-1185">Reference proteome</keyword>
<dbReference type="EMBL" id="FNLC01000003">
    <property type="protein sequence ID" value="SDR30678.1"/>
    <property type="molecule type" value="Genomic_DNA"/>
</dbReference>
<dbReference type="OrthoDB" id="318166at2157"/>
<dbReference type="Gene3D" id="3.30.760.10">
    <property type="entry name" value="RNA Cap, Translation Initiation Factor Eif4e"/>
    <property type="match status" value="1"/>
</dbReference>